<protein>
    <recommendedName>
        <fullName evidence="7">Aconitate hydratase</fullName>
        <shortName evidence="7">Aconitase</shortName>
        <ecNumber evidence="7">4.2.1.3</ecNumber>
    </recommendedName>
</protein>
<dbReference type="PROSITE" id="PS01244">
    <property type="entry name" value="ACONITASE_2"/>
    <property type="match status" value="1"/>
</dbReference>
<dbReference type="Pfam" id="PF00694">
    <property type="entry name" value="Aconitase_C"/>
    <property type="match status" value="1"/>
</dbReference>
<comment type="similarity">
    <text evidence="2 7">Belongs to the aconitase/IPM isomerase family.</text>
</comment>
<evidence type="ECO:0000256" key="2">
    <source>
        <dbReference type="ARBA" id="ARBA00007185"/>
    </source>
</evidence>
<evidence type="ECO:0000256" key="1">
    <source>
        <dbReference type="ARBA" id="ARBA00001966"/>
    </source>
</evidence>
<dbReference type="SUPFAM" id="SSF52016">
    <property type="entry name" value="LeuD/IlvD-like"/>
    <property type="match status" value="1"/>
</dbReference>
<evidence type="ECO:0000313" key="10">
    <source>
        <dbReference type="EMBL" id="HGK53859.1"/>
    </source>
</evidence>
<dbReference type="Gene3D" id="6.10.190.10">
    <property type="match status" value="1"/>
</dbReference>
<keyword evidence="5 7" id="KW-0411">Iron-sulfur</keyword>
<dbReference type="NCBIfam" id="NF006757">
    <property type="entry name" value="PRK09277.1"/>
    <property type="match status" value="1"/>
</dbReference>
<keyword evidence="6 7" id="KW-0456">Lyase</keyword>
<comment type="cofactor">
    <cofactor evidence="1">
        <name>[4Fe-4S] cluster</name>
        <dbReference type="ChEBI" id="CHEBI:49883"/>
    </cofactor>
</comment>
<dbReference type="InterPro" id="IPR036008">
    <property type="entry name" value="Aconitase_4Fe-4S_dom"/>
</dbReference>
<keyword evidence="3" id="KW-0479">Metal-binding</keyword>
<dbReference type="EC" id="4.2.1.3" evidence="7"/>
<dbReference type="GO" id="GO:0006099">
    <property type="term" value="P:tricarboxylic acid cycle"/>
    <property type="evidence" value="ECO:0007669"/>
    <property type="project" value="UniProtKB-UniPathway"/>
</dbReference>
<dbReference type="FunFam" id="3.20.19.10:FF:000001">
    <property type="entry name" value="Aconitate hydratase"/>
    <property type="match status" value="1"/>
</dbReference>
<evidence type="ECO:0000256" key="4">
    <source>
        <dbReference type="ARBA" id="ARBA00023004"/>
    </source>
</evidence>
<dbReference type="Pfam" id="PF00330">
    <property type="entry name" value="Aconitase"/>
    <property type="match status" value="1"/>
</dbReference>
<dbReference type="InterPro" id="IPR018136">
    <property type="entry name" value="Aconitase_4Fe-4S_BS"/>
</dbReference>
<organism evidence="10">
    <name type="scientific">candidate division WOR-3 bacterium</name>
    <dbReference type="NCBI Taxonomy" id="2052148"/>
    <lineage>
        <taxon>Bacteria</taxon>
        <taxon>Bacteria division WOR-3</taxon>
    </lineage>
</organism>
<feature type="domain" description="Aconitase/3-isopropylmalate dehydratase large subunit alpha/beta/alpha" evidence="8">
    <location>
        <begin position="41"/>
        <end position="527"/>
    </location>
</feature>
<evidence type="ECO:0000256" key="7">
    <source>
        <dbReference type="RuleBase" id="RU361275"/>
    </source>
</evidence>
<evidence type="ECO:0000259" key="9">
    <source>
        <dbReference type="Pfam" id="PF00694"/>
    </source>
</evidence>
<dbReference type="PRINTS" id="PR00415">
    <property type="entry name" value="ACONITASE"/>
</dbReference>
<keyword evidence="4 7" id="KW-0408">Iron</keyword>
<gene>
    <name evidence="10" type="primary">acnA</name>
    <name evidence="10" type="ORF">ENU72_02405</name>
</gene>
<dbReference type="GO" id="GO:0051539">
    <property type="term" value="F:4 iron, 4 sulfur cluster binding"/>
    <property type="evidence" value="ECO:0007669"/>
    <property type="project" value="UniProtKB-KW"/>
</dbReference>
<evidence type="ECO:0000256" key="5">
    <source>
        <dbReference type="ARBA" id="ARBA00023014"/>
    </source>
</evidence>
<dbReference type="InterPro" id="IPR015928">
    <property type="entry name" value="Aconitase/3IPM_dehydase_swvl"/>
</dbReference>
<evidence type="ECO:0000256" key="3">
    <source>
        <dbReference type="ARBA" id="ARBA00022723"/>
    </source>
</evidence>
<dbReference type="Gene3D" id="3.20.19.10">
    <property type="entry name" value="Aconitase, domain 4"/>
    <property type="match status" value="1"/>
</dbReference>
<dbReference type="CDD" id="cd01580">
    <property type="entry name" value="AcnA_IRP_Swivel"/>
    <property type="match status" value="1"/>
</dbReference>
<name>A0A7V3ZTI2_UNCW3</name>
<dbReference type="GO" id="GO:0003994">
    <property type="term" value="F:aconitate hydratase activity"/>
    <property type="evidence" value="ECO:0007669"/>
    <property type="project" value="UniProtKB-EC"/>
</dbReference>
<comment type="function">
    <text evidence="7">Catalyzes the isomerization of citrate to isocitrate via cis-aconitate.</text>
</comment>
<dbReference type="UniPathway" id="UPA00223">
    <property type="reaction ID" value="UER00718"/>
</dbReference>
<dbReference type="CDD" id="cd01586">
    <property type="entry name" value="AcnA_IRP"/>
    <property type="match status" value="1"/>
</dbReference>
<evidence type="ECO:0000256" key="6">
    <source>
        <dbReference type="ARBA" id="ARBA00023239"/>
    </source>
</evidence>
<dbReference type="SUPFAM" id="SSF53732">
    <property type="entry name" value="Aconitase iron-sulfur domain"/>
    <property type="match status" value="1"/>
</dbReference>
<feature type="domain" description="Aconitase A/isopropylmalate dehydratase small subunit swivel" evidence="9">
    <location>
        <begin position="657"/>
        <end position="784"/>
    </location>
</feature>
<comment type="caution">
    <text evidence="10">The sequence shown here is derived from an EMBL/GenBank/DDBJ whole genome shotgun (WGS) entry which is preliminary data.</text>
</comment>
<dbReference type="NCBIfam" id="TIGR01341">
    <property type="entry name" value="aconitase_1"/>
    <property type="match status" value="1"/>
</dbReference>
<sequence length="858" mass="97217">MFKKTGIQIKKIPFSIRILLENLIRNSQGIPEEIIDSLKKWDGKIKFQKEIPFYPSRVLLQDFTGVPLILDLAAMRNKMKEMGKDPKKINPFIPCHLIIDHSVQVDYFGTEDSLRKNMEKEYERNKERYVFLKWAQNSFKNLKIFPPGSGIIHQVNLEYISDVITQREIDGENFLFPDTVIGTDSHTTMINGIGVLGWGVGGIEAEAALLGEPVYFLFPEVVGVKLKNELKEGITPTDLVLYVTQKLREKKVVGKFVEYFGDGLKNLSVFDRATVANMAPEYGSTCGLFPIDEKVIKYLEWRGKDAKLVEKYSKENLLYYDYIEEPVYSDVLEIDLSSIEKSISGPSRPHDRLSLNEAKEKIKVFINKMRKEEVKAIISFDDMNYEIKDGDVVIAAITSCTNTSNPYLLFSAGLLARNAVKKGLRTKPYVKTSFAPGSIVVKKYLEKANLLPYLEALGFHIVGFGCTTCIGNSGPLPEKVEKAIKENNLIVSACLSGNRNFEARVHPLVKMNFLMSPPLVIAYAIKGTILWNPFEEPIGFDANHNPLYLKDIWPSSQEVDEFLNRYLSKEDFIDSYSNIYEGDENWKNLEAPKGDLFEFDPSSTYIKEPPFFKGFEPKEIEIKDIKNARCLVFLGDSITTDHISPAGEIQKDSPAGKYLISLGIVPSDFNTFGARRGNHEVMMRGTFGNVRIKNKLIPEKEGGFTLKFPENKLLTIYEAAMDYKKEGVPLLVIAGKEYGSGSSRDWAAKGPYLLGIKAVIAESFERIHRSNLVQMGILPLEFLEGENAEKIGIKGDEIFDIEGLEENIYPFKRLKVKARKDGEEKVFEVILRLDTYIEIEYIKHGGILPYVLTKFINL</sequence>
<dbReference type="NCBIfam" id="NF009520">
    <property type="entry name" value="PRK12881.1"/>
    <property type="match status" value="1"/>
</dbReference>
<dbReference type="GO" id="GO:0046872">
    <property type="term" value="F:metal ion binding"/>
    <property type="evidence" value="ECO:0007669"/>
    <property type="project" value="UniProtKB-KW"/>
</dbReference>
<dbReference type="PROSITE" id="PS00450">
    <property type="entry name" value="ACONITASE_1"/>
    <property type="match status" value="1"/>
</dbReference>
<accession>A0A7V3ZTI2</accession>
<dbReference type="InterPro" id="IPR001030">
    <property type="entry name" value="Acoase/IPM_deHydtase_lsu_aba"/>
</dbReference>
<dbReference type="PANTHER" id="PTHR11670">
    <property type="entry name" value="ACONITASE/IRON-RESPONSIVE ELEMENT FAMILY MEMBER"/>
    <property type="match status" value="1"/>
</dbReference>
<evidence type="ECO:0000259" key="8">
    <source>
        <dbReference type="Pfam" id="PF00330"/>
    </source>
</evidence>
<keyword evidence="7" id="KW-0004">4Fe-4S</keyword>
<dbReference type="AlphaFoldDB" id="A0A7V3ZTI2"/>
<dbReference type="InterPro" id="IPR006249">
    <property type="entry name" value="Aconitase/IRP2"/>
</dbReference>
<reference evidence="10" key="1">
    <citation type="journal article" date="2020" name="mSystems">
        <title>Genome- and Community-Level Interaction Insights into Carbon Utilization and Element Cycling Functions of Hydrothermarchaeota in Hydrothermal Sediment.</title>
        <authorList>
            <person name="Zhou Z."/>
            <person name="Liu Y."/>
            <person name="Xu W."/>
            <person name="Pan J."/>
            <person name="Luo Z.H."/>
            <person name="Li M."/>
        </authorList>
    </citation>
    <scope>NUCLEOTIDE SEQUENCE [LARGE SCALE GENOMIC DNA]</scope>
    <source>
        <strain evidence="10">SpSt-695</strain>
    </source>
</reference>
<dbReference type="InterPro" id="IPR015931">
    <property type="entry name" value="Acnase/IPM_dHydase_lsu_aba_1/3"/>
</dbReference>
<dbReference type="InterPro" id="IPR044137">
    <property type="entry name" value="AcnA_IRP_Swivel"/>
</dbReference>
<dbReference type="EMBL" id="DTDP01000103">
    <property type="protein sequence ID" value="HGK53859.1"/>
    <property type="molecule type" value="Genomic_DNA"/>
</dbReference>
<comment type="catalytic activity">
    <reaction evidence="7">
        <text>citrate = D-threo-isocitrate</text>
        <dbReference type="Rhea" id="RHEA:10336"/>
        <dbReference type="ChEBI" id="CHEBI:15562"/>
        <dbReference type="ChEBI" id="CHEBI:16947"/>
        <dbReference type="EC" id="4.2.1.3"/>
    </reaction>
</comment>
<dbReference type="Gene3D" id="3.30.499.10">
    <property type="entry name" value="Aconitase, domain 3"/>
    <property type="match status" value="2"/>
</dbReference>
<dbReference type="InterPro" id="IPR000573">
    <property type="entry name" value="AconitaseA/IPMdHydase_ssu_swvl"/>
</dbReference>
<proteinExistence type="inferred from homology"/>